<evidence type="ECO:0000313" key="2">
    <source>
        <dbReference type="EMBL" id="KAF2260378.1"/>
    </source>
</evidence>
<gene>
    <name evidence="2" type="ORF">CC78DRAFT_584943</name>
</gene>
<organism evidence="2 3">
    <name type="scientific">Lojkania enalia</name>
    <dbReference type="NCBI Taxonomy" id="147567"/>
    <lineage>
        <taxon>Eukaryota</taxon>
        <taxon>Fungi</taxon>
        <taxon>Dikarya</taxon>
        <taxon>Ascomycota</taxon>
        <taxon>Pezizomycotina</taxon>
        <taxon>Dothideomycetes</taxon>
        <taxon>Pleosporomycetidae</taxon>
        <taxon>Pleosporales</taxon>
        <taxon>Pleosporales incertae sedis</taxon>
        <taxon>Lojkania</taxon>
    </lineage>
</organism>
<dbReference type="AlphaFoldDB" id="A0A9P4K1E0"/>
<dbReference type="Proteomes" id="UP000800093">
    <property type="component" value="Unassembled WGS sequence"/>
</dbReference>
<reference evidence="3" key="1">
    <citation type="journal article" date="2020" name="Stud. Mycol.">
        <title>101 Dothideomycetes genomes: A test case for predicting lifestyles and emergence of pathogens.</title>
        <authorList>
            <person name="Haridas S."/>
            <person name="Albert R."/>
            <person name="Binder M."/>
            <person name="Bloem J."/>
            <person name="LaButti K."/>
            <person name="Salamov A."/>
            <person name="Andreopoulos B."/>
            <person name="Baker S."/>
            <person name="Barry K."/>
            <person name="Bills G."/>
            <person name="Bluhm B."/>
            <person name="Cannon C."/>
            <person name="Castanera R."/>
            <person name="Culley D."/>
            <person name="Daum C."/>
            <person name="Ezra D."/>
            <person name="Gonzalez J."/>
            <person name="Henrissat B."/>
            <person name="Kuo A."/>
            <person name="Liang C."/>
            <person name="Lipzen A."/>
            <person name="Lutzoni F."/>
            <person name="Magnuson J."/>
            <person name="Mondo S."/>
            <person name="Nolan M."/>
            <person name="Ohm R."/>
            <person name="Pangilinan J."/>
            <person name="Park H.-J."/>
            <person name="Ramirez L."/>
            <person name="Alfaro M."/>
            <person name="Sun H."/>
            <person name="Tritt A."/>
            <person name="Yoshinaga Y."/>
            <person name="Zwiers L.-H."/>
            <person name="Turgeon B."/>
            <person name="Goodwin S."/>
            <person name="Spatafora J."/>
            <person name="Crous P."/>
            <person name="Grigoriev I."/>
        </authorList>
    </citation>
    <scope>NUCLEOTIDE SEQUENCE [LARGE SCALE GENOMIC DNA]</scope>
    <source>
        <strain evidence="3">CBS 304.66</strain>
    </source>
</reference>
<accession>A0A9P4K1E0</accession>
<name>A0A9P4K1E0_9PLEO</name>
<proteinExistence type="predicted"/>
<evidence type="ECO:0000256" key="1">
    <source>
        <dbReference type="SAM" id="MobiDB-lite"/>
    </source>
</evidence>
<feature type="region of interest" description="Disordered" evidence="1">
    <location>
        <begin position="1"/>
        <end position="21"/>
    </location>
</feature>
<dbReference type="EMBL" id="ML986683">
    <property type="protein sequence ID" value="KAF2260378.1"/>
    <property type="molecule type" value="Genomic_DNA"/>
</dbReference>
<evidence type="ECO:0000313" key="3">
    <source>
        <dbReference type="Proteomes" id="UP000800093"/>
    </source>
</evidence>
<protein>
    <submittedName>
        <fullName evidence="2">Uncharacterized protein</fullName>
    </submittedName>
</protein>
<keyword evidence="3" id="KW-1185">Reference proteome</keyword>
<sequence length="192" mass="21105">MDTQVHGLGSQDGRKDNLTQSKPSFDVKSYYELLPISYVQINSTIYSRQTMKGQDQRKTFSRREIRINGERLEAKTPQADIVSRRSSLGATSLGSTPRPWPPASCCCLPVVTLCIPSRPCRSPSTLPDNAPAHVTGSTHTLLLSRLGPPFRPPETKTLKTTIRLIAGYLIRLETRIYAGSTRMAAAALLAPP</sequence>
<comment type="caution">
    <text evidence="2">The sequence shown here is derived from an EMBL/GenBank/DDBJ whole genome shotgun (WGS) entry which is preliminary data.</text>
</comment>